<organism evidence="1 2">
    <name type="scientific">Brachionus plicatilis</name>
    <name type="common">Marine rotifer</name>
    <name type="synonym">Brachionus muelleri</name>
    <dbReference type="NCBI Taxonomy" id="10195"/>
    <lineage>
        <taxon>Eukaryota</taxon>
        <taxon>Metazoa</taxon>
        <taxon>Spiralia</taxon>
        <taxon>Gnathifera</taxon>
        <taxon>Rotifera</taxon>
        <taxon>Eurotatoria</taxon>
        <taxon>Monogononta</taxon>
        <taxon>Pseudotrocha</taxon>
        <taxon>Ploima</taxon>
        <taxon>Brachionidae</taxon>
        <taxon>Brachionus</taxon>
    </lineage>
</organism>
<name>A0A3M7SSC4_BRAPC</name>
<accession>A0A3M7SSC4</accession>
<proteinExistence type="predicted"/>
<gene>
    <name evidence="1" type="ORF">BpHYR1_053949</name>
</gene>
<evidence type="ECO:0000313" key="2">
    <source>
        <dbReference type="Proteomes" id="UP000276133"/>
    </source>
</evidence>
<dbReference type="AlphaFoldDB" id="A0A3M7SSC4"/>
<dbReference type="EMBL" id="REGN01000848">
    <property type="protein sequence ID" value="RNA38609.1"/>
    <property type="molecule type" value="Genomic_DNA"/>
</dbReference>
<protein>
    <submittedName>
        <fullName evidence="1">Uncharacterized protein</fullName>
    </submittedName>
</protein>
<keyword evidence="2" id="KW-1185">Reference proteome</keyword>
<dbReference type="Proteomes" id="UP000276133">
    <property type="component" value="Unassembled WGS sequence"/>
</dbReference>
<sequence length="62" mass="7257">MHDFSLSNIETQKPSICPIGDFVDVTLQINLSQMFNWLIFLYFNQMGNQIKNRTITYKAKIS</sequence>
<evidence type="ECO:0000313" key="1">
    <source>
        <dbReference type="EMBL" id="RNA38609.1"/>
    </source>
</evidence>
<comment type="caution">
    <text evidence="1">The sequence shown here is derived from an EMBL/GenBank/DDBJ whole genome shotgun (WGS) entry which is preliminary data.</text>
</comment>
<reference evidence="1 2" key="1">
    <citation type="journal article" date="2018" name="Sci. Rep.">
        <title>Genomic signatures of local adaptation to the degree of environmental predictability in rotifers.</title>
        <authorList>
            <person name="Franch-Gras L."/>
            <person name="Hahn C."/>
            <person name="Garcia-Roger E.M."/>
            <person name="Carmona M.J."/>
            <person name="Serra M."/>
            <person name="Gomez A."/>
        </authorList>
    </citation>
    <scope>NUCLEOTIDE SEQUENCE [LARGE SCALE GENOMIC DNA]</scope>
    <source>
        <strain evidence="1">HYR1</strain>
    </source>
</reference>